<dbReference type="GO" id="GO:0015038">
    <property type="term" value="F:glutathione disulfide oxidoreductase activity"/>
    <property type="evidence" value="ECO:0007669"/>
    <property type="project" value="TreeGrafter"/>
</dbReference>
<dbReference type="SUPFAM" id="SSF52833">
    <property type="entry name" value="Thioredoxin-like"/>
    <property type="match status" value="1"/>
</dbReference>
<proteinExistence type="predicted"/>
<evidence type="ECO:0000256" key="1">
    <source>
        <dbReference type="ARBA" id="ARBA00022448"/>
    </source>
</evidence>
<dbReference type="InterPro" id="IPR002109">
    <property type="entry name" value="Glutaredoxin"/>
</dbReference>
<organism evidence="6 7">
    <name type="scientific">Seminavis robusta</name>
    <dbReference type="NCBI Taxonomy" id="568900"/>
    <lineage>
        <taxon>Eukaryota</taxon>
        <taxon>Sar</taxon>
        <taxon>Stramenopiles</taxon>
        <taxon>Ochrophyta</taxon>
        <taxon>Bacillariophyta</taxon>
        <taxon>Bacillariophyceae</taxon>
        <taxon>Bacillariophycidae</taxon>
        <taxon>Naviculales</taxon>
        <taxon>Naviculaceae</taxon>
        <taxon>Seminavis</taxon>
    </lineage>
</organism>
<dbReference type="PROSITE" id="PS00195">
    <property type="entry name" value="GLUTAREDOXIN_1"/>
    <property type="match status" value="1"/>
</dbReference>
<dbReference type="EMBL" id="CAICTM010002019">
    <property type="protein sequence ID" value="CAB9527580.1"/>
    <property type="molecule type" value="Genomic_DNA"/>
</dbReference>
<feature type="domain" description="Glutaredoxin" evidence="5">
    <location>
        <begin position="37"/>
        <end position="99"/>
    </location>
</feature>
<dbReference type="PANTHER" id="PTHR45694:SF18">
    <property type="entry name" value="GLUTAREDOXIN-1-RELATED"/>
    <property type="match status" value="1"/>
</dbReference>
<dbReference type="GO" id="GO:0034599">
    <property type="term" value="P:cellular response to oxidative stress"/>
    <property type="evidence" value="ECO:0007669"/>
    <property type="project" value="TreeGrafter"/>
</dbReference>
<evidence type="ECO:0000256" key="3">
    <source>
        <dbReference type="ARBA" id="ARBA00023157"/>
    </source>
</evidence>
<name>A0A9N8EWF3_9STRA</name>
<keyword evidence="1" id="KW-0813">Transport</keyword>
<accession>A0A9N8EWF3</accession>
<dbReference type="PROSITE" id="PS51354">
    <property type="entry name" value="GLUTAREDOXIN_2"/>
    <property type="match status" value="1"/>
</dbReference>
<keyword evidence="4" id="KW-0676">Redox-active center</keyword>
<sequence>MGQGIFRSSYFYDLSTVKYTPEQRNAVEKLIKTEPMVVFSKSYCPHCVSAKQLLESHDVDTATVREINYEADGLETQAILYQITGQKTVPNIFVGGGHIGGNDHLHKLAKSGQLKEVLDRHKIPNSFPSPSQILGDGAHH</sequence>
<evidence type="ECO:0000256" key="2">
    <source>
        <dbReference type="ARBA" id="ARBA00022982"/>
    </source>
</evidence>
<dbReference type="GO" id="GO:0005737">
    <property type="term" value="C:cytoplasm"/>
    <property type="evidence" value="ECO:0007669"/>
    <property type="project" value="TreeGrafter"/>
</dbReference>
<gene>
    <name evidence="6" type="ORF">SEMRO_2021_G311430.1</name>
</gene>
<protein>
    <submittedName>
        <fullName evidence="6">Glutaredoxin-2, mitochondrial</fullName>
    </submittedName>
</protein>
<keyword evidence="7" id="KW-1185">Reference proteome</keyword>
<dbReference type="AlphaFoldDB" id="A0A9N8EWF3"/>
<dbReference type="Gene3D" id="3.40.30.10">
    <property type="entry name" value="Glutaredoxin"/>
    <property type="match status" value="1"/>
</dbReference>
<keyword evidence="3" id="KW-1015">Disulfide bond</keyword>
<evidence type="ECO:0000259" key="5">
    <source>
        <dbReference type="Pfam" id="PF00462"/>
    </source>
</evidence>
<dbReference type="InterPro" id="IPR036249">
    <property type="entry name" value="Thioredoxin-like_sf"/>
</dbReference>
<evidence type="ECO:0000313" key="6">
    <source>
        <dbReference type="EMBL" id="CAB9527580.1"/>
    </source>
</evidence>
<dbReference type="Pfam" id="PF00462">
    <property type="entry name" value="Glutaredoxin"/>
    <property type="match status" value="1"/>
</dbReference>
<dbReference type="NCBIfam" id="TIGR02180">
    <property type="entry name" value="GRX_euk"/>
    <property type="match status" value="1"/>
</dbReference>
<dbReference type="InterPro" id="IPR011767">
    <property type="entry name" value="GLR_AS"/>
</dbReference>
<dbReference type="Proteomes" id="UP001153069">
    <property type="component" value="Unassembled WGS sequence"/>
</dbReference>
<keyword evidence="2" id="KW-0249">Electron transport</keyword>
<dbReference type="InterPro" id="IPR011899">
    <property type="entry name" value="Glutaredoxin_euk/vir"/>
</dbReference>
<comment type="caution">
    <text evidence="6">The sequence shown here is derived from an EMBL/GenBank/DDBJ whole genome shotgun (WGS) entry which is preliminary data.</text>
</comment>
<dbReference type="CDD" id="cd03419">
    <property type="entry name" value="GRX_GRXh_1_2_like"/>
    <property type="match status" value="1"/>
</dbReference>
<evidence type="ECO:0000313" key="7">
    <source>
        <dbReference type="Proteomes" id="UP001153069"/>
    </source>
</evidence>
<dbReference type="PRINTS" id="PR00160">
    <property type="entry name" value="GLUTAREDOXIN"/>
</dbReference>
<dbReference type="InterPro" id="IPR014025">
    <property type="entry name" value="Glutaredoxin_subgr"/>
</dbReference>
<dbReference type="OrthoDB" id="44061at2759"/>
<dbReference type="PANTHER" id="PTHR45694">
    <property type="entry name" value="GLUTAREDOXIN 2"/>
    <property type="match status" value="1"/>
</dbReference>
<reference evidence="6" key="1">
    <citation type="submission" date="2020-06" db="EMBL/GenBank/DDBJ databases">
        <authorList>
            <consortium name="Plant Systems Biology data submission"/>
        </authorList>
    </citation>
    <scope>NUCLEOTIDE SEQUENCE</scope>
    <source>
        <strain evidence="6">D6</strain>
    </source>
</reference>
<evidence type="ECO:0000256" key="4">
    <source>
        <dbReference type="ARBA" id="ARBA00023284"/>
    </source>
</evidence>